<feature type="domain" description="Peptidase S8/S53" evidence="9">
    <location>
        <begin position="169"/>
        <end position="458"/>
    </location>
</feature>
<feature type="region of interest" description="Disordered" evidence="8">
    <location>
        <begin position="498"/>
        <end position="518"/>
    </location>
</feature>
<keyword evidence="4 6" id="KW-0720">Serine protease</keyword>
<dbReference type="InterPro" id="IPR022398">
    <property type="entry name" value="Peptidase_S8_His-AS"/>
</dbReference>
<dbReference type="InterPro" id="IPR000209">
    <property type="entry name" value="Peptidase_S8/S53_dom"/>
</dbReference>
<dbReference type="AlphaFoldDB" id="A0A0G1RLW3"/>
<comment type="similarity">
    <text evidence="1 6 7">Belongs to the peptidase S8 family.</text>
</comment>
<dbReference type="PROSITE" id="PS00137">
    <property type="entry name" value="SUBTILASE_HIS"/>
    <property type="match status" value="1"/>
</dbReference>
<dbReference type="PANTHER" id="PTHR43806:SF65">
    <property type="entry name" value="SERINE PROTEASE APRX"/>
    <property type="match status" value="1"/>
</dbReference>
<evidence type="ECO:0008006" key="13">
    <source>
        <dbReference type="Google" id="ProtNLM"/>
    </source>
</evidence>
<dbReference type="PROSITE" id="PS00018">
    <property type="entry name" value="EF_HAND_1"/>
    <property type="match status" value="1"/>
</dbReference>
<dbReference type="GO" id="GO:0004252">
    <property type="term" value="F:serine-type endopeptidase activity"/>
    <property type="evidence" value="ECO:0007669"/>
    <property type="project" value="UniProtKB-UniRule"/>
</dbReference>
<dbReference type="Gene3D" id="3.40.50.200">
    <property type="entry name" value="Peptidase S8/S53 domain"/>
    <property type="match status" value="1"/>
</dbReference>
<dbReference type="PROSITE" id="PS00136">
    <property type="entry name" value="SUBTILASE_ASP"/>
    <property type="match status" value="1"/>
</dbReference>
<evidence type="ECO:0000256" key="1">
    <source>
        <dbReference type="ARBA" id="ARBA00011073"/>
    </source>
</evidence>
<dbReference type="PROSITE" id="PS00138">
    <property type="entry name" value="SUBTILASE_SER"/>
    <property type="match status" value="1"/>
</dbReference>
<dbReference type="Pfam" id="PF05922">
    <property type="entry name" value="Inhibitor_I9"/>
    <property type="match status" value="1"/>
</dbReference>
<dbReference type="PROSITE" id="PS51892">
    <property type="entry name" value="SUBTILASE"/>
    <property type="match status" value="1"/>
</dbReference>
<feature type="active site" description="Charge relay system" evidence="5 6">
    <location>
        <position position="178"/>
    </location>
</feature>
<proteinExistence type="inferred from homology"/>
<dbReference type="InterPro" id="IPR010259">
    <property type="entry name" value="S8pro/Inhibitor_I9"/>
</dbReference>
<dbReference type="InterPro" id="IPR050131">
    <property type="entry name" value="Peptidase_S8_subtilisin-like"/>
</dbReference>
<dbReference type="InterPro" id="IPR023828">
    <property type="entry name" value="Peptidase_S8_Ser-AS"/>
</dbReference>
<feature type="active site" description="Charge relay system" evidence="5 6">
    <location>
        <position position="223"/>
    </location>
</feature>
<evidence type="ECO:0000256" key="2">
    <source>
        <dbReference type="ARBA" id="ARBA00022670"/>
    </source>
</evidence>
<dbReference type="SUPFAM" id="SSF52743">
    <property type="entry name" value="Subtilisin-like"/>
    <property type="match status" value="1"/>
</dbReference>
<dbReference type="GO" id="GO:0006508">
    <property type="term" value="P:proteolysis"/>
    <property type="evidence" value="ECO:0007669"/>
    <property type="project" value="UniProtKB-KW"/>
</dbReference>
<evidence type="ECO:0000256" key="5">
    <source>
        <dbReference type="PIRSR" id="PIRSR615500-1"/>
    </source>
</evidence>
<dbReference type="PANTHER" id="PTHR43806">
    <property type="entry name" value="PEPTIDASE S8"/>
    <property type="match status" value="1"/>
</dbReference>
<dbReference type="InterPro" id="IPR018247">
    <property type="entry name" value="EF_Hand_1_Ca_BS"/>
</dbReference>
<evidence type="ECO:0000313" key="11">
    <source>
        <dbReference type="EMBL" id="KKU21925.1"/>
    </source>
</evidence>
<dbReference type="InterPro" id="IPR036852">
    <property type="entry name" value="Peptidase_S8/S53_dom_sf"/>
</dbReference>
<evidence type="ECO:0000256" key="8">
    <source>
        <dbReference type="SAM" id="MobiDB-lite"/>
    </source>
</evidence>
<dbReference type="InterPro" id="IPR023827">
    <property type="entry name" value="Peptidase_S8_Asp-AS"/>
</dbReference>
<dbReference type="PRINTS" id="PR00723">
    <property type="entry name" value="SUBTILISIN"/>
</dbReference>
<feature type="active site" description="Charge relay system" evidence="5 6">
    <location>
        <position position="412"/>
    </location>
</feature>
<accession>A0A0G1RLW3</accession>
<evidence type="ECO:0000256" key="6">
    <source>
        <dbReference type="PROSITE-ProRule" id="PRU01240"/>
    </source>
</evidence>
<gene>
    <name evidence="11" type="ORF">UX31_C0009G0003</name>
</gene>
<feature type="domain" description="Inhibitor I9" evidence="10">
    <location>
        <begin position="28"/>
        <end position="141"/>
    </location>
</feature>
<comment type="caution">
    <text evidence="11">The sequence shown here is derived from an EMBL/GenBank/DDBJ whole genome shotgun (WGS) entry which is preliminary data.</text>
</comment>
<reference evidence="11 12" key="1">
    <citation type="journal article" date="2015" name="Nature">
        <title>rRNA introns, odd ribosomes, and small enigmatic genomes across a large radiation of phyla.</title>
        <authorList>
            <person name="Brown C.T."/>
            <person name="Hug L.A."/>
            <person name="Thomas B.C."/>
            <person name="Sharon I."/>
            <person name="Castelle C.J."/>
            <person name="Singh A."/>
            <person name="Wilkins M.J."/>
            <person name="Williams K.H."/>
            <person name="Banfield J.F."/>
        </authorList>
    </citation>
    <scope>NUCLEOTIDE SEQUENCE [LARGE SCALE GENOMIC DNA]</scope>
</reference>
<evidence type="ECO:0000259" key="9">
    <source>
        <dbReference type="Pfam" id="PF00082"/>
    </source>
</evidence>
<name>A0A0G1RLW3_9BACT</name>
<dbReference type="InterPro" id="IPR034213">
    <property type="entry name" value="S8_Vpr-like"/>
</dbReference>
<sequence>MYLVLNRVNFFPRAAKFPVDQQRKSRGYIIEFKDPPALAISADTKSVLRDETSRRRMRLTTAHNEAKKNILRRLGKESFSQKRQVLGTTDPQASQQAETVSLLGEYTDAFNGIALDITSAQVEEIRKEPTVKRISPNYEVTATLMDSVPLINADKVWQLKGPYGKGVTGDGINVAVIDTGVDYTHPDLGGCTADQVMANQCSKVLAGYDFANQDRDPLDDNGHGTHVASTIASSGSLKGVAPGARIIPYKVLDSGGSGTFANVMAAIDAAVKTQGLLYQYQVQVVNMSLGANCWGFYDNDCGPNDPVSQSVDRASTAGIVMVISGGNSGSAASTIGSPGTARTAITVAAATKAKQIADFSSRGPVIWAGKNFNKPDITAPGVDICAARSTTGMLGSRPRCFDDTHILLSGTSMSAPHIAGVVALVLQNHIVWTPQQVKDALIKYAIDLGVDKNAQGAGLVDALATVTSAHPAATPPPSPSPLPSPSVPVCGKTYPCPSSTTAPLPSPTATPPNGDFNGDGKVDVGDIKLLLLDRFIDIFDYNRVVGNYGTSVSPKP</sequence>
<organism evidence="11 12">
    <name type="scientific">Candidatus Nomurabacteria bacterium GW2011_GWA1_46_11</name>
    <dbReference type="NCBI Taxonomy" id="1618732"/>
    <lineage>
        <taxon>Bacteria</taxon>
        <taxon>Candidatus Nomuraibacteriota</taxon>
    </lineage>
</organism>
<dbReference type="InterPro" id="IPR015500">
    <property type="entry name" value="Peptidase_S8_subtilisin-rel"/>
</dbReference>
<keyword evidence="3 6" id="KW-0378">Hydrolase</keyword>
<evidence type="ECO:0000259" key="10">
    <source>
        <dbReference type="Pfam" id="PF05922"/>
    </source>
</evidence>
<evidence type="ECO:0000256" key="7">
    <source>
        <dbReference type="RuleBase" id="RU003355"/>
    </source>
</evidence>
<dbReference type="CDD" id="cd07474">
    <property type="entry name" value="Peptidases_S8_subtilisin_Vpr-like"/>
    <property type="match status" value="1"/>
</dbReference>
<protein>
    <recommendedName>
        <fullName evidence="13">Peptidase S8/S53 domain-containing protein</fullName>
    </recommendedName>
</protein>
<keyword evidence="2 6" id="KW-0645">Protease</keyword>
<dbReference type="Proteomes" id="UP000034107">
    <property type="component" value="Unassembled WGS sequence"/>
</dbReference>
<dbReference type="Pfam" id="PF00082">
    <property type="entry name" value="Peptidase_S8"/>
    <property type="match status" value="1"/>
</dbReference>
<evidence type="ECO:0000256" key="4">
    <source>
        <dbReference type="ARBA" id="ARBA00022825"/>
    </source>
</evidence>
<evidence type="ECO:0000256" key="3">
    <source>
        <dbReference type="ARBA" id="ARBA00022801"/>
    </source>
</evidence>
<dbReference type="EMBL" id="LCLS01000009">
    <property type="protein sequence ID" value="KKU21925.1"/>
    <property type="molecule type" value="Genomic_DNA"/>
</dbReference>
<evidence type="ECO:0000313" key="12">
    <source>
        <dbReference type="Proteomes" id="UP000034107"/>
    </source>
</evidence>